<dbReference type="Proteomes" id="UP000327013">
    <property type="component" value="Unassembled WGS sequence"/>
</dbReference>
<dbReference type="AlphaFoldDB" id="A0A5N6KS42"/>
<feature type="region of interest" description="Disordered" evidence="1">
    <location>
        <begin position="1"/>
        <end position="23"/>
    </location>
</feature>
<evidence type="ECO:0000313" key="2">
    <source>
        <dbReference type="EMBL" id="KAB8339244.1"/>
    </source>
</evidence>
<comment type="caution">
    <text evidence="2">The sequence shown here is derived from an EMBL/GenBank/DDBJ whole genome shotgun (WGS) entry which is preliminary data.</text>
</comment>
<evidence type="ECO:0000256" key="1">
    <source>
        <dbReference type="SAM" id="MobiDB-lite"/>
    </source>
</evidence>
<keyword evidence="3" id="KW-1185">Reference proteome</keyword>
<dbReference type="Gene3D" id="2.120.10.70">
    <property type="entry name" value="Fucose-specific lectin"/>
    <property type="match status" value="1"/>
</dbReference>
<proteinExistence type="predicted"/>
<reference evidence="2 3" key="1">
    <citation type="submission" date="2019-06" db="EMBL/GenBank/DDBJ databases">
        <title>A chromosomal-level reference genome of Carpinus fangiana (Coryloideae, Betulaceae).</title>
        <authorList>
            <person name="Yang X."/>
            <person name="Wang Z."/>
            <person name="Zhang L."/>
            <person name="Hao G."/>
            <person name="Liu J."/>
            <person name="Yang Y."/>
        </authorList>
    </citation>
    <scope>NUCLEOTIDE SEQUENCE [LARGE SCALE GENOMIC DNA]</scope>
    <source>
        <strain evidence="2">Cfa_2016G</strain>
        <tissue evidence="2">Leaf</tissue>
    </source>
</reference>
<dbReference type="SUPFAM" id="SSF89372">
    <property type="entry name" value="Fucose-specific lectin"/>
    <property type="match status" value="1"/>
</dbReference>
<feature type="compositionally biased region" description="Basic residues" evidence="1">
    <location>
        <begin position="1"/>
        <end position="17"/>
    </location>
</feature>
<name>A0A5N6KS42_9ROSI</name>
<sequence length="711" mass="77863">MPPKRAVRRPVRPRRVSPKGPALASPFAGIDTATIDPRRGATWYGELYKLSNFSFAGCYLTEAIEAADRNNFTTASGNISNHWTQQYNNLRRLPGPWGFVFWHMGYSEIAGGPMRDRRGNPIIDPATGLPRDEHFFVMPTIPWTERIGHDLGILGAQRIKRIVHNLGPETTGAIVYVDIEPSLPIRKEIWAYYRALFREVNMYRPGEHMPVRAGTYAPLTTAGRLLDLFPDLFIWTVDARVFHGDTWDQSDGTLKFKFNEFPINTIQHVPERMTDPVLHVPVGRQGLINFTSKMPHPPLRTLVGIAPWDFDQSFVRDPRFPEAADPRFAVAEKRLIIGSFSRTTGSMVISQQHTPRQTLFTGVKIEPESPIITTSQRQVFLLDVTGQIAMSTQIDANTWSPLATIVPLAPARTTMPLRRIRALTVTARSATDTQLFYVASDLTLQARRLKDRDPWTTPARMCSTILVHPFSKLTSVASPQGIVDVFFINTDGVLTNASTASIPPRGSSAMPFPGNTSQPLDADPPVLLPGTHLAAAKPSERQIAIFGISNTLRLTVAVHTDGSDWGPLQMLGDDKQTLFAHSHLATLATSDRVILVAAIAQNTDPVVYTVTLTGSAAAATRIAYPRKAVPLPETAGGVLPRNAASAIYFDVNPWGDLALSRVDPPAPAPGAGAAARGPNTILSITGCHPGQGAILQKRVNGLAPDWSMLLV</sequence>
<protein>
    <submittedName>
        <fullName evidence="2">Uncharacterized protein</fullName>
    </submittedName>
</protein>
<dbReference type="EMBL" id="VIBQ01000010">
    <property type="protein sequence ID" value="KAB8339244.1"/>
    <property type="molecule type" value="Genomic_DNA"/>
</dbReference>
<accession>A0A5N6KS42</accession>
<gene>
    <name evidence="2" type="ORF">FH972_022178</name>
</gene>
<dbReference type="OrthoDB" id="5417867at2759"/>
<organism evidence="2 3">
    <name type="scientific">Carpinus fangiana</name>
    <dbReference type="NCBI Taxonomy" id="176857"/>
    <lineage>
        <taxon>Eukaryota</taxon>
        <taxon>Viridiplantae</taxon>
        <taxon>Streptophyta</taxon>
        <taxon>Embryophyta</taxon>
        <taxon>Tracheophyta</taxon>
        <taxon>Spermatophyta</taxon>
        <taxon>Magnoliopsida</taxon>
        <taxon>eudicotyledons</taxon>
        <taxon>Gunneridae</taxon>
        <taxon>Pentapetalae</taxon>
        <taxon>rosids</taxon>
        <taxon>fabids</taxon>
        <taxon>Fagales</taxon>
        <taxon>Betulaceae</taxon>
        <taxon>Carpinus</taxon>
    </lineage>
</organism>
<evidence type="ECO:0000313" key="3">
    <source>
        <dbReference type="Proteomes" id="UP000327013"/>
    </source>
</evidence>